<dbReference type="EMBL" id="VJMJ01000367">
    <property type="protein sequence ID" value="KAF0721746.1"/>
    <property type="molecule type" value="Genomic_DNA"/>
</dbReference>
<organism evidence="1 2">
    <name type="scientific">Aphanomyces euteiches</name>
    <dbReference type="NCBI Taxonomy" id="100861"/>
    <lineage>
        <taxon>Eukaryota</taxon>
        <taxon>Sar</taxon>
        <taxon>Stramenopiles</taxon>
        <taxon>Oomycota</taxon>
        <taxon>Saprolegniomycetes</taxon>
        <taxon>Saprolegniales</taxon>
        <taxon>Verrucalvaceae</taxon>
        <taxon>Aphanomyces</taxon>
    </lineage>
</organism>
<keyword evidence="2" id="KW-1185">Reference proteome</keyword>
<dbReference type="VEuPathDB" id="FungiDB:AeMF1_020433"/>
<gene>
    <name evidence="1" type="ORF">Ae201684_018924</name>
</gene>
<name>A0A6G0W5K8_9STRA</name>
<evidence type="ECO:0000313" key="2">
    <source>
        <dbReference type="Proteomes" id="UP000481153"/>
    </source>
</evidence>
<evidence type="ECO:0000313" key="1">
    <source>
        <dbReference type="EMBL" id="KAF0721746.1"/>
    </source>
</evidence>
<sequence>MSPTAKSEDTKQERIVSRGKNFDIFKLRMRAILRSKGFWYIVNSSETPASDTNDPNIETKEAKAFDLLVNAFDDENLAYVVHVGTLSEAWNLLTNRYEART</sequence>
<proteinExistence type="predicted"/>
<dbReference type="Pfam" id="PF14223">
    <property type="entry name" value="Retrotran_gag_2"/>
    <property type="match status" value="1"/>
</dbReference>
<dbReference type="Proteomes" id="UP000481153">
    <property type="component" value="Unassembled WGS sequence"/>
</dbReference>
<comment type="caution">
    <text evidence="1">The sequence shown here is derived from an EMBL/GenBank/DDBJ whole genome shotgun (WGS) entry which is preliminary data.</text>
</comment>
<protein>
    <submittedName>
        <fullName evidence="1">Uncharacterized protein</fullName>
    </submittedName>
</protein>
<accession>A0A6G0W5K8</accession>
<reference evidence="1 2" key="1">
    <citation type="submission" date="2019-07" db="EMBL/GenBank/DDBJ databases">
        <title>Genomics analysis of Aphanomyces spp. identifies a new class of oomycete effector associated with host adaptation.</title>
        <authorList>
            <person name="Gaulin E."/>
        </authorList>
    </citation>
    <scope>NUCLEOTIDE SEQUENCE [LARGE SCALE GENOMIC DNA]</scope>
    <source>
        <strain evidence="1 2">ATCC 201684</strain>
    </source>
</reference>
<dbReference type="AlphaFoldDB" id="A0A6G0W5K8"/>